<dbReference type="OrthoDB" id="8854613at2"/>
<evidence type="ECO:0000256" key="1">
    <source>
        <dbReference type="SAM" id="SignalP"/>
    </source>
</evidence>
<feature type="signal peptide" evidence="1">
    <location>
        <begin position="1"/>
        <end position="21"/>
    </location>
</feature>
<reference evidence="2 3" key="2">
    <citation type="submission" date="2018-12" db="EMBL/GenBank/DDBJ databases">
        <title>Rhizobacter gummiphilus sp. nov., a rubber-degrading bacterium isolated from the soil of a botanical garden in Japan.</title>
        <authorList>
            <person name="Shunsuke S.S."/>
        </authorList>
    </citation>
    <scope>NUCLEOTIDE SEQUENCE [LARGE SCALE GENOMIC DNA]</scope>
    <source>
        <strain evidence="2 3">S-16</strain>
    </source>
</reference>
<dbReference type="RefSeq" id="WP_124541514.1">
    <property type="nucleotide sequence ID" value="NZ_QUSW01000004.1"/>
</dbReference>
<protein>
    <submittedName>
        <fullName evidence="2">Uncharacterized protein</fullName>
    </submittedName>
</protein>
<reference evidence="2 3" key="1">
    <citation type="submission" date="2018-08" db="EMBL/GenBank/DDBJ databases">
        <authorList>
            <person name="Khan S.A."/>
            <person name="Jeon C.O."/>
            <person name="Chun B.H."/>
            <person name="Jeong S.E."/>
        </authorList>
    </citation>
    <scope>NUCLEOTIDE SEQUENCE [LARGE SCALE GENOMIC DNA]</scope>
    <source>
        <strain evidence="2 3">S-16</strain>
    </source>
</reference>
<feature type="chain" id="PRO_5018135479" evidence="1">
    <location>
        <begin position="22"/>
        <end position="238"/>
    </location>
</feature>
<accession>A0A3N7HNN1</accession>
<dbReference type="Proteomes" id="UP000267464">
    <property type="component" value="Unassembled WGS sequence"/>
</dbReference>
<name>A0A3N7HNN1_9BURK</name>
<keyword evidence="1" id="KW-0732">Signal</keyword>
<keyword evidence="3" id="KW-1185">Reference proteome</keyword>
<dbReference type="EMBL" id="QUSW01000004">
    <property type="protein sequence ID" value="RQP23787.1"/>
    <property type="molecule type" value="Genomic_DNA"/>
</dbReference>
<evidence type="ECO:0000313" key="3">
    <source>
        <dbReference type="Proteomes" id="UP000267464"/>
    </source>
</evidence>
<sequence>MIKRQTIAVLVGLAGSLCAHADEQATRPWKLTLGNYHYSDGSDGRDTNLRWRRDDTSVWVGAYHDPAFGSQVRTGFDTSISLGGTAQLQPSLQAASRGFFGGSLNLQVGDPWFAVVGWGRTNLRPYFNLNFDPNDAITLGVGWHGDGGRSLMLSVIADDRLHTGQKDWHLSGRWPVRDDWRLTLDLMRKTGMGDEAEVRAWGWSATIDFPAWFIRVARDPNQNFSAVDATRVAAGLRF</sequence>
<organism evidence="2 3">
    <name type="scientific">Piscinibacter terrae</name>
    <dbReference type="NCBI Taxonomy" id="2496871"/>
    <lineage>
        <taxon>Bacteria</taxon>
        <taxon>Pseudomonadati</taxon>
        <taxon>Pseudomonadota</taxon>
        <taxon>Betaproteobacteria</taxon>
        <taxon>Burkholderiales</taxon>
        <taxon>Sphaerotilaceae</taxon>
        <taxon>Piscinibacter</taxon>
    </lineage>
</organism>
<evidence type="ECO:0000313" key="2">
    <source>
        <dbReference type="EMBL" id="RQP23787.1"/>
    </source>
</evidence>
<comment type="caution">
    <text evidence="2">The sequence shown here is derived from an EMBL/GenBank/DDBJ whole genome shotgun (WGS) entry which is preliminary data.</text>
</comment>
<dbReference type="AlphaFoldDB" id="A0A3N7HNN1"/>
<proteinExistence type="predicted"/>
<gene>
    <name evidence="2" type="ORF">DZC73_16830</name>
</gene>